<feature type="domain" description="PDXDC1-like third" evidence="10">
    <location>
        <begin position="625"/>
        <end position="740"/>
    </location>
</feature>
<evidence type="ECO:0000256" key="7">
    <source>
        <dbReference type="SAM" id="Coils"/>
    </source>
</evidence>
<dbReference type="InterPro" id="IPR055102">
    <property type="entry name" value="PDXDC1-like_3rd"/>
</dbReference>
<feature type="compositionally biased region" description="Polar residues" evidence="8">
    <location>
        <begin position="843"/>
        <end position="881"/>
    </location>
</feature>
<dbReference type="Gene3D" id="3.40.640.10">
    <property type="entry name" value="Type I PLP-dependent aspartate aminotransferase-like (Major domain)"/>
    <property type="match status" value="1"/>
</dbReference>
<evidence type="ECO:0000313" key="11">
    <source>
        <dbReference type="EMBL" id="OQR77404.1"/>
    </source>
</evidence>
<reference evidence="11 12" key="1">
    <citation type="journal article" date="2017" name="Gigascience">
        <title>Draft genome of the honey bee ectoparasitic mite, Tropilaelaps mercedesae, is shaped by the parasitic life history.</title>
        <authorList>
            <person name="Dong X."/>
            <person name="Armstrong S.D."/>
            <person name="Xia D."/>
            <person name="Makepeace B.L."/>
            <person name="Darby A.C."/>
            <person name="Kadowaki T."/>
        </authorList>
    </citation>
    <scope>NUCLEOTIDE SEQUENCE [LARGE SCALE GENOMIC DNA]</scope>
    <source>
        <strain evidence="11">Wuxi-XJTLU</strain>
    </source>
</reference>
<dbReference type="PANTHER" id="PTHR42735">
    <property type="match status" value="1"/>
</dbReference>
<evidence type="ECO:0000256" key="5">
    <source>
        <dbReference type="ARBA" id="ARBA00023239"/>
    </source>
</evidence>
<dbReference type="Pfam" id="PF22937">
    <property type="entry name" value="PDXDC1-like_cen2"/>
    <property type="match status" value="1"/>
</dbReference>
<evidence type="ECO:0000256" key="3">
    <source>
        <dbReference type="ARBA" id="ARBA00022793"/>
    </source>
</evidence>
<dbReference type="InterPro" id="IPR055103">
    <property type="entry name" value="PDXDC1-like_2nd"/>
</dbReference>
<evidence type="ECO:0000256" key="4">
    <source>
        <dbReference type="ARBA" id="ARBA00022898"/>
    </source>
</evidence>
<organism evidence="11 12">
    <name type="scientific">Tropilaelaps mercedesae</name>
    <dbReference type="NCBI Taxonomy" id="418985"/>
    <lineage>
        <taxon>Eukaryota</taxon>
        <taxon>Metazoa</taxon>
        <taxon>Ecdysozoa</taxon>
        <taxon>Arthropoda</taxon>
        <taxon>Chelicerata</taxon>
        <taxon>Arachnida</taxon>
        <taxon>Acari</taxon>
        <taxon>Parasitiformes</taxon>
        <taxon>Mesostigmata</taxon>
        <taxon>Gamasina</taxon>
        <taxon>Dermanyssoidea</taxon>
        <taxon>Laelapidae</taxon>
        <taxon>Tropilaelaps</taxon>
    </lineage>
</organism>
<dbReference type="STRING" id="418985.A0A1V9XV84"/>
<dbReference type="EMBL" id="MNPL01003582">
    <property type="protein sequence ID" value="OQR77404.1"/>
    <property type="molecule type" value="Genomic_DNA"/>
</dbReference>
<dbReference type="InterPro" id="IPR002129">
    <property type="entry name" value="PyrdxlP-dep_de-COase"/>
</dbReference>
<evidence type="ECO:0000259" key="10">
    <source>
        <dbReference type="Pfam" id="PF22937"/>
    </source>
</evidence>
<comment type="cofactor">
    <cofactor evidence="1">
        <name>pyridoxal 5'-phosphate</name>
        <dbReference type="ChEBI" id="CHEBI:597326"/>
    </cofactor>
</comment>
<evidence type="ECO:0000256" key="6">
    <source>
        <dbReference type="ARBA" id="ARBA00047190"/>
    </source>
</evidence>
<comment type="similarity">
    <text evidence="2">Belongs to the group II decarboxylase family.</text>
</comment>
<keyword evidence="4" id="KW-0663">Pyridoxal phosphate</keyword>
<evidence type="ECO:0000259" key="9">
    <source>
        <dbReference type="Pfam" id="PF22930"/>
    </source>
</evidence>
<dbReference type="InterPro" id="IPR015424">
    <property type="entry name" value="PyrdxlP-dep_Trfase"/>
</dbReference>
<dbReference type="InterPro" id="IPR015421">
    <property type="entry name" value="PyrdxlP-dep_Trfase_major"/>
</dbReference>
<name>A0A1V9XV84_9ACAR</name>
<feature type="region of interest" description="Disordered" evidence="8">
    <location>
        <begin position="824"/>
        <end position="904"/>
    </location>
</feature>
<dbReference type="GO" id="GO:0016831">
    <property type="term" value="F:carboxy-lyase activity"/>
    <property type="evidence" value="ECO:0007669"/>
    <property type="project" value="UniProtKB-KW"/>
</dbReference>
<gene>
    <name evidence="11" type="ORF">BIW11_00446</name>
</gene>
<feature type="domain" description="PDXDC1/PDXD2 second" evidence="9">
    <location>
        <begin position="497"/>
        <end position="605"/>
    </location>
</feature>
<comment type="caution">
    <text evidence="11">The sequence shown here is derived from an EMBL/GenBank/DDBJ whole genome shotgun (WGS) entry which is preliminary data.</text>
</comment>
<feature type="compositionally biased region" description="Polar residues" evidence="8">
    <location>
        <begin position="889"/>
        <end position="904"/>
    </location>
</feature>
<evidence type="ECO:0000256" key="2">
    <source>
        <dbReference type="ARBA" id="ARBA00009533"/>
    </source>
</evidence>
<keyword evidence="3" id="KW-0210">Decarboxylase</keyword>
<dbReference type="PANTHER" id="PTHR42735:SF1">
    <property type="entry name" value="PYRIDOXAL-DEPENDENT DECARBOXYLASE DOMAIN-CONTAINING PROTEIN 1-RELATED"/>
    <property type="match status" value="1"/>
</dbReference>
<evidence type="ECO:0000313" key="12">
    <source>
        <dbReference type="Proteomes" id="UP000192247"/>
    </source>
</evidence>
<evidence type="ECO:0000256" key="1">
    <source>
        <dbReference type="ARBA" id="ARBA00001933"/>
    </source>
</evidence>
<keyword evidence="7" id="KW-0175">Coiled coil</keyword>
<dbReference type="SUPFAM" id="SSF53383">
    <property type="entry name" value="PLP-dependent transferases"/>
    <property type="match status" value="1"/>
</dbReference>
<dbReference type="FunCoup" id="A0A1V9XV84">
    <property type="interactions" value="1492"/>
</dbReference>
<dbReference type="Pfam" id="PF22930">
    <property type="entry name" value="PDXDC1-like_cen"/>
    <property type="match status" value="1"/>
</dbReference>
<dbReference type="InParanoid" id="A0A1V9XV84"/>
<keyword evidence="5" id="KW-0456">Lyase</keyword>
<keyword evidence="12" id="KW-1185">Reference proteome</keyword>
<feature type="compositionally biased region" description="Polar residues" evidence="8">
    <location>
        <begin position="82"/>
        <end position="93"/>
    </location>
</feature>
<dbReference type="AlphaFoldDB" id="A0A1V9XV84"/>
<dbReference type="OrthoDB" id="2161780at2759"/>
<feature type="coiled-coil region" evidence="7">
    <location>
        <begin position="735"/>
        <end position="766"/>
    </location>
</feature>
<protein>
    <recommendedName>
        <fullName evidence="6">Pyridoxal-dependent decarboxylase domain-containing protein 1</fullName>
    </recommendedName>
</protein>
<feature type="region of interest" description="Disordered" evidence="8">
    <location>
        <begin position="1"/>
        <end position="43"/>
    </location>
</feature>
<feature type="compositionally biased region" description="Polar residues" evidence="8">
    <location>
        <begin position="7"/>
        <end position="18"/>
    </location>
</feature>
<dbReference type="Proteomes" id="UP000192247">
    <property type="component" value="Unassembled WGS sequence"/>
</dbReference>
<proteinExistence type="inferred from homology"/>
<dbReference type="GO" id="GO:0030170">
    <property type="term" value="F:pyridoxal phosphate binding"/>
    <property type="evidence" value="ECO:0007669"/>
    <property type="project" value="InterPro"/>
</dbReference>
<dbReference type="Pfam" id="PF00282">
    <property type="entry name" value="Pyridoxal_deC"/>
    <property type="match status" value="1"/>
</dbReference>
<accession>A0A1V9XV84</accession>
<dbReference type="InterPro" id="IPR050477">
    <property type="entry name" value="GrpII_AminoAcid_Decarb"/>
</dbReference>
<evidence type="ECO:0000256" key="8">
    <source>
        <dbReference type="SAM" id="MobiDB-lite"/>
    </source>
</evidence>
<sequence>MSVGVDESNSMEATQDGSPSAEVLKPQPNTQPEGQPLPVQDALSASAKTISEIEALGTGGVSADIRARGDGAVKDIADKSSSRTVTNSSQCRQDTTKFAEGGSTGAINNGRYLPQMLRKESQSFDDVRKSLEQIVVLKMSEAASENRYAGAQALTLRPLDSLGNAVVSAHALAAYASTLDIVTLKKLTAHVVADTGFWLARMFRFYDSCMFCHDESREGLIRVVRMLLHLKYEKYAVDAYQTLYSKPPCIYVGQAAEQETPPGRSSVGHALCAALGLPRACLRVIPSLNNSNMNVSLLEKQMEQDLNKGCVPLIVLAQADAGQCGQKENFEKLFQLCQERGLWLHMEGHSLAALALGMDTNSQLRCADSMTLPLGSWLGIPSLPYVTLYKQNNPAVVHAAGLTLFNIHSKLHCLPLWSTLQCLGQKGLFERIAHCFKQSDLLMSTLDSLGSSIEIIGRSRSSSAGPSATSGTSGKSLSVIERIGRTTNAVALFDAVQPVVTFRFRQTPLLASDTGLNGSDQSNSSGQTVVQLSENYVNNLNLWLGQMVNREVPQVTIELTEVDGHGICIKFSPLESAHLQGTTLCDIENFCRTLTSHVAILSATVVQKKKFHRLLAGDHPDFGGRLQLVEIGDWAGLGGVRYIPEAWSALNQSTITKHNGEFVKSGARAGSMSESDRELINQVNQQLVARLRTSDSAFSLGEGTDGMVCVRFGMVTEDLAVEELVHMVLSAGRELEESCKQLEEMSELVRQAVEEANAALERENEERLYQEGLLKHVPIVGSLLQWWSPPSDEGAGIKGRSFNLTSGMVETTENTYKYHMQMKSEAPAPNTPPPQEQIQIQTSSSAGIATRSGAASLSSGQMTQTTRESVNWINAAQQQPHVPSFPPHTRTNSQGSQRSQVSSP</sequence>
<feature type="region of interest" description="Disordered" evidence="8">
    <location>
        <begin position="78"/>
        <end position="104"/>
    </location>
</feature>
<dbReference type="GO" id="GO:0019752">
    <property type="term" value="P:carboxylic acid metabolic process"/>
    <property type="evidence" value="ECO:0007669"/>
    <property type="project" value="InterPro"/>
</dbReference>